<dbReference type="InterPro" id="IPR001611">
    <property type="entry name" value="Leu-rich_rpt"/>
</dbReference>
<dbReference type="PANTHER" id="PTHR46652">
    <property type="entry name" value="LEUCINE-RICH REPEAT AND IQ DOMAIN-CONTAINING PROTEIN 1-RELATED"/>
    <property type="match status" value="1"/>
</dbReference>
<dbReference type="SUPFAM" id="SSF52058">
    <property type="entry name" value="L domain-like"/>
    <property type="match status" value="1"/>
</dbReference>
<gene>
    <name evidence="3" type="ORF">HINF_LOCUS37546</name>
    <name evidence="4" type="ORF">HINF_LOCUS45587</name>
</gene>
<proteinExistence type="predicted"/>
<dbReference type="InterPro" id="IPR050836">
    <property type="entry name" value="SDS22/Internalin_LRR"/>
</dbReference>
<reference evidence="3" key="1">
    <citation type="submission" date="2023-06" db="EMBL/GenBank/DDBJ databases">
        <authorList>
            <person name="Kurt Z."/>
        </authorList>
    </citation>
    <scope>NUCLEOTIDE SEQUENCE</scope>
</reference>
<dbReference type="AlphaFoldDB" id="A0AA86UFL4"/>
<dbReference type="InterPro" id="IPR032675">
    <property type="entry name" value="LRR_dom_sf"/>
</dbReference>
<protein>
    <submittedName>
        <fullName evidence="3">Leucine-rich repeat domain-containing protein</fullName>
    </submittedName>
    <submittedName>
        <fullName evidence="4">Leucine-rich_repeat domain-containing protein</fullName>
    </submittedName>
</protein>
<dbReference type="PROSITE" id="PS51450">
    <property type="entry name" value="LRR"/>
    <property type="match status" value="2"/>
</dbReference>
<evidence type="ECO:0000313" key="5">
    <source>
        <dbReference type="Proteomes" id="UP001642409"/>
    </source>
</evidence>
<dbReference type="Proteomes" id="UP001642409">
    <property type="component" value="Unassembled WGS sequence"/>
</dbReference>
<dbReference type="EMBL" id="CAXDID020000198">
    <property type="protein sequence ID" value="CAL6053731.1"/>
    <property type="molecule type" value="Genomic_DNA"/>
</dbReference>
<keyword evidence="1" id="KW-0433">Leucine-rich repeat</keyword>
<reference evidence="4 5" key="2">
    <citation type="submission" date="2024-07" db="EMBL/GenBank/DDBJ databases">
        <authorList>
            <person name="Akdeniz Z."/>
        </authorList>
    </citation>
    <scope>NUCLEOTIDE SEQUENCE [LARGE SCALE GENOMIC DNA]</scope>
</reference>
<keyword evidence="5" id="KW-1185">Reference proteome</keyword>
<keyword evidence="2" id="KW-0677">Repeat</keyword>
<organism evidence="3">
    <name type="scientific">Hexamita inflata</name>
    <dbReference type="NCBI Taxonomy" id="28002"/>
    <lineage>
        <taxon>Eukaryota</taxon>
        <taxon>Metamonada</taxon>
        <taxon>Diplomonadida</taxon>
        <taxon>Hexamitidae</taxon>
        <taxon>Hexamitinae</taxon>
        <taxon>Hexamita</taxon>
    </lineage>
</organism>
<evidence type="ECO:0000313" key="4">
    <source>
        <dbReference type="EMBL" id="CAL6053731.1"/>
    </source>
</evidence>
<evidence type="ECO:0000256" key="1">
    <source>
        <dbReference type="ARBA" id="ARBA00022614"/>
    </source>
</evidence>
<dbReference type="EMBL" id="CATOUU010000805">
    <property type="protein sequence ID" value="CAI9949901.1"/>
    <property type="molecule type" value="Genomic_DNA"/>
</dbReference>
<evidence type="ECO:0000313" key="3">
    <source>
        <dbReference type="EMBL" id="CAI9949901.1"/>
    </source>
</evidence>
<accession>A0AA86UFL4</accession>
<dbReference type="PANTHER" id="PTHR46652:SF3">
    <property type="entry name" value="LEUCINE-RICH REPEAT-CONTAINING PROTEIN 9"/>
    <property type="match status" value="1"/>
</dbReference>
<name>A0AA86UFL4_9EUKA</name>
<dbReference type="Gene3D" id="3.80.10.10">
    <property type="entry name" value="Ribonuclease Inhibitor"/>
    <property type="match status" value="1"/>
</dbReference>
<sequence length="418" mass="48632">MEYNMQKHEQEQEYDAKMTQKYESQVLNGKLVINDPQVTNLNFIKNINVQTLVFYNYNRVNLKMRNDNIKQLILTFTNAHISNFMDEKQSEQFKLQYGLIKGVELKINDLQLENLEILKINVPYFENDQLLNLKKFKALHSLDLSRTKTDLTNVHNVLSLSRLIMTCNCLTDIDQIGSLLNLEVLDVSWNQLLNISPIRLLVKLKELNIGFNKGINIAPLKDLTSLINLNLDSCKVRSVSVLKQLINLQDLVLSNNQINDIMVLQYLVNLTNLNMESCGLVSICFLRPLVRLESLILSTNKIVITSDELNDMNKLVLKIDGNYITDFSSIQKHQNFNQFDISHQRQRKISQLLFANILKDIESPNIQIVEINKKRQMMKQKIYEFKQKITTVANRTQNDQIQFASNVIRIFQQLNKQD</sequence>
<comment type="caution">
    <text evidence="3">The sequence shown here is derived from an EMBL/GenBank/DDBJ whole genome shotgun (WGS) entry which is preliminary data.</text>
</comment>
<evidence type="ECO:0000256" key="2">
    <source>
        <dbReference type="ARBA" id="ARBA00022737"/>
    </source>
</evidence>